<dbReference type="Gene3D" id="1.10.10.60">
    <property type="entry name" value="Homeodomain-like"/>
    <property type="match status" value="1"/>
</dbReference>
<evidence type="ECO:0000256" key="2">
    <source>
        <dbReference type="ARBA" id="ARBA00023163"/>
    </source>
</evidence>
<evidence type="ECO:0000259" key="3">
    <source>
        <dbReference type="PROSITE" id="PS01124"/>
    </source>
</evidence>
<dbReference type="AlphaFoldDB" id="A0A0B5E235"/>
<protein>
    <submittedName>
        <fullName evidence="4">AraC family transcriptional regulator</fullName>
    </submittedName>
</protein>
<accession>A0A0B5E235</accession>
<organism evidence="4 5">
    <name type="scientific">Celeribacter indicus</name>
    <dbReference type="NCBI Taxonomy" id="1208324"/>
    <lineage>
        <taxon>Bacteria</taxon>
        <taxon>Pseudomonadati</taxon>
        <taxon>Pseudomonadota</taxon>
        <taxon>Alphaproteobacteria</taxon>
        <taxon>Rhodobacterales</taxon>
        <taxon>Roseobacteraceae</taxon>
        <taxon>Celeribacter</taxon>
    </lineage>
</organism>
<feature type="domain" description="HTH araC/xylS-type" evidence="3">
    <location>
        <begin position="153"/>
        <end position="251"/>
    </location>
</feature>
<dbReference type="EMBL" id="CP004393">
    <property type="protein sequence ID" value="AJE47111.1"/>
    <property type="molecule type" value="Genomic_DNA"/>
</dbReference>
<dbReference type="KEGG" id="cid:P73_2396"/>
<dbReference type="SMART" id="SM00342">
    <property type="entry name" value="HTH_ARAC"/>
    <property type="match status" value="1"/>
</dbReference>
<dbReference type="PROSITE" id="PS01124">
    <property type="entry name" value="HTH_ARAC_FAMILY_2"/>
    <property type="match status" value="1"/>
</dbReference>
<dbReference type="SUPFAM" id="SSF46689">
    <property type="entry name" value="Homeodomain-like"/>
    <property type="match status" value="1"/>
</dbReference>
<dbReference type="STRING" id="1208324.P73_2396"/>
<dbReference type="Pfam" id="PF12833">
    <property type="entry name" value="HTH_18"/>
    <property type="match status" value="1"/>
</dbReference>
<gene>
    <name evidence="4" type="ORF">P73_2396</name>
</gene>
<evidence type="ECO:0000313" key="5">
    <source>
        <dbReference type="Proteomes" id="UP000031521"/>
    </source>
</evidence>
<dbReference type="CDD" id="cd06124">
    <property type="entry name" value="cupin_NimR-like_N"/>
    <property type="match status" value="1"/>
</dbReference>
<dbReference type="PANTHER" id="PTHR11019">
    <property type="entry name" value="HTH-TYPE TRANSCRIPTIONAL REGULATOR NIMR"/>
    <property type="match status" value="1"/>
</dbReference>
<dbReference type="RefSeq" id="WP_043869749.1">
    <property type="nucleotide sequence ID" value="NZ_CP004393.1"/>
</dbReference>
<name>A0A0B5E235_9RHOB</name>
<keyword evidence="1" id="KW-0805">Transcription regulation</keyword>
<dbReference type="InterPro" id="IPR009057">
    <property type="entry name" value="Homeodomain-like_sf"/>
</dbReference>
<proteinExistence type="predicted"/>
<dbReference type="Proteomes" id="UP000031521">
    <property type="component" value="Chromosome"/>
</dbReference>
<keyword evidence="2" id="KW-0804">Transcription</keyword>
<dbReference type="GO" id="GO:0043565">
    <property type="term" value="F:sequence-specific DNA binding"/>
    <property type="evidence" value="ECO:0007669"/>
    <property type="project" value="InterPro"/>
</dbReference>
<sequence>MQTDDIGGFVEDGSPVIGTVTGFSRGTMPDTHAHRRGQLAWCPDRPVTVETGRALHLVSPGMAIWLPPDCPHRIRAGGARQSVNLYALPGHAPLPDHPAPFALGSLEREVLRTLAGAPRSDRREPAFARLTAVLWDRLARPAGAPGLPLPADPRLRRIALTHLDGAEQPLDRWAEALGLSRRSLQRLVARDTGRNWATWMRALRLARALAPLMAGASVQTAAHAAGYATASGFVAAFHAAYGITPGQMQRRMGV</sequence>
<evidence type="ECO:0000313" key="4">
    <source>
        <dbReference type="EMBL" id="AJE47111.1"/>
    </source>
</evidence>
<evidence type="ECO:0000256" key="1">
    <source>
        <dbReference type="ARBA" id="ARBA00023015"/>
    </source>
</evidence>
<dbReference type="GO" id="GO:0003700">
    <property type="term" value="F:DNA-binding transcription factor activity"/>
    <property type="evidence" value="ECO:0007669"/>
    <property type="project" value="InterPro"/>
</dbReference>
<dbReference type="OrthoDB" id="9804543at2"/>
<dbReference type="PANTHER" id="PTHR11019:SF199">
    <property type="entry name" value="HTH-TYPE TRANSCRIPTIONAL REGULATOR NIMR"/>
    <property type="match status" value="1"/>
</dbReference>
<dbReference type="SUPFAM" id="SSF51182">
    <property type="entry name" value="RmlC-like cupins"/>
    <property type="match status" value="1"/>
</dbReference>
<dbReference type="InterPro" id="IPR011051">
    <property type="entry name" value="RmlC_Cupin_sf"/>
</dbReference>
<dbReference type="HOGENOM" id="CLU_000445_87_0_5"/>
<reference evidence="4 5" key="1">
    <citation type="journal article" date="2014" name="Int. J. Syst. Evol. Microbiol.">
        <title>Celeribacter indicus sp. nov., a polycyclic aromatic hydrocarbon-degrading bacterium from deep-sea sediment and reclassification of Huaishuia halophila as Celeribacter halophilus comb. nov.</title>
        <authorList>
            <person name="Lai Q."/>
            <person name="Cao J."/>
            <person name="Yuan J."/>
            <person name="Li F."/>
            <person name="Shao Z."/>
        </authorList>
    </citation>
    <scope>NUCLEOTIDE SEQUENCE [LARGE SCALE GENOMIC DNA]</scope>
    <source>
        <strain evidence="4">P73</strain>
    </source>
</reference>
<dbReference type="InterPro" id="IPR018060">
    <property type="entry name" value="HTH_AraC"/>
</dbReference>
<keyword evidence="5" id="KW-1185">Reference proteome</keyword>